<dbReference type="OrthoDB" id="9813967at2"/>
<comment type="similarity">
    <text evidence="1">Belongs to the membrane fusion protein (MFP) (TC 8.A.1) family.</text>
</comment>
<comment type="caution">
    <text evidence="6">The sequence shown here is derived from an EMBL/GenBank/DDBJ whole genome shotgun (WGS) entry which is preliminary data.</text>
</comment>
<dbReference type="SUPFAM" id="SSF111369">
    <property type="entry name" value="HlyD-like secretion proteins"/>
    <property type="match status" value="2"/>
</dbReference>
<dbReference type="EMBL" id="QYYD01000008">
    <property type="protein sequence ID" value="RJF75500.1"/>
    <property type="molecule type" value="Genomic_DNA"/>
</dbReference>
<proteinExistence type="inferred from homology"/>
<dbReference type="AlphaFoldDB" id="A0A418VH90"/>
<dbReference type="PANTHER" id="PTHR30469">
    <property type="entry name" value="MULTIDRUG RESISTANCE PROTEIN MDTA"/>
    <property type="match status" value="1"/>
</dbReference>
<evidence type="ECO:0000256" key="3">
    <source>
        <dbReference type="SAM" id="Phobius"/>
    </source>
</evidence>
<keyword evidence="2" id="KW-0175">Coiled coil</keyword>
<dbReference type="GO" id="GO:1990281">
    <property type="term" value="C:efflux pump complex"/>
    <property type="evidence" value="ECO:0007669"/>
    <property type="project" value="TreeGrafter"/>
</dbReference>
<accession>A0A418VH90</accession>
<protein>
    <submittedName>
        <fullName evidence="6">Efflux RND transporter periplasmic adaptor subunit</fullName>
    </submittedName>
</protein>
<gene>
    <name evidence="6" type="ORF">D4Q52_10030</name>
</gene>
<dbReference type="InterPro" id="IPR058647">
    <property type="entry name" value="BSH_CzcB-like"/>
</dbReference>
<organism evidence="6 7">
    <name type="scientific">Rhodopseudomonas palustris</name>
    <dbReference type="NCBI Taxonomy" id="1076"/>
    <lineage>
        <taxon>Bacteria</taxon>
        <taxon>Pseudomonadati</taxon>
        <taxon>Pseudomonadota</taxon>
        <taxon>Alphaproteobacteria</taxon>
        <taxon>Hyphomicrobiales</taxon>
        <taxon>Nitrobacteraceae</taxon>
        <taxon>Rhodopseudomonas</taxon>
    </lineage>
</organism>
<evidence type="ECO:0000256" key="1">
    <source>
        <dbReference type="ARBA" id="ARBA00009477"/>
    </source>
</evidence>
<dbReference type="Pfam" id="PF25973">
    <property type="entry name" value="BSH_CzcB"/>
    <property type="match status" value="1"/>
</dbReference>
<dbReference type="PANTHER" id="PTHR30469:SF15">
    <property type="entry name" value="HLYD FAMILY OF SECRETION PROTEINS"/>
    <property type="match status" value="1"/>
</dbReference>
<dbReference type="Gene3D" id="1.10.287.470">
    <property type="entry name" value="Helix hairpin bin"/>
    <property type="match status" value="1"/>
</dbReference>
<dbReference type="Gene3D" id="2.40.420.20">
    <property type="match status" value="1"/>
</dbReference>
<evidence type="ECO:0000259" key="5">
    <source>
        <dbReference type="Pfam" id="PF25973"/>
    </source>
</evidence>
<keyword evidence="3" id="KW-0472">Membrane</keyword>
<dbReference type="RefSeq" id="WP_119856402.1">
    <property type="nucleotide sequence ID" value="NZ_QYYD01000008.1"/>
</dbReference>
<dbReference type="Gene3D" id="2.40.30.170">
    <property type="match status" value="1"/>
</dbReference>
<evidence type="ECO:0000313" key="6">
    <source>
        <dbReference type="EMBL" id="RJF75500.1"/>
    </source>
</evidence>
<reference evidence="6 7" key="1">
    <citation type="submission" date="2018-09" db="EMBL/GenBank/DDBJ databases">
        <title>Draft genome sequence of Rhodopseudomonas palustris 2.1.18.</title>
        <authorList>
            <person name="Robertson S.L."/>
            <person name="Meyer T.E."/>
            <person name="Kyndt J.A."/>
        </authorList>
    </citation>
    <scope>NUCLEOTIDE SEQUENCE [LARGE SCALE GENOMIC DNA]</scope>
    <source>
        <strain evidence="6 7">2.1.18</strain>
    </source>
</reference>
<feature type="coiled-coil region" evidence="2">
    <location>
        <begin position="113"/>
        <end position="200"/>
    </location>
</feature>
<feature type="domain" description="CzcB-like barrel-sandwich hybrid" evidence="5">
    <location>
        <begin position="82"/>
        <end position="266"/>
    </location>
</feature>
<feature type="transmembrane region" description="Helical" evidence="3">
    <location>
        <begin position="30"/>
        <end position="51"/>
    </location>
</feature>
<name>A0A418VH90_RHOPL</name>
<dbReference type="Pfam" id="PF25954">
    <property type="entry name" value="Beta-barrel_RND_2"/>
    <property type="match status" value="1"/>
</dbReference>
<keyword evidence="3" id="KW-0812">Transmembrane</keyword>
<dbReference type="InterPro" id="IPR058792">
    <property type="entry name" value="Beta-barrel_RND_2"/>
</dbReference>
<dbReference type="Proteomes" id="UP000285523">
    <property type="component" value="Unassembled WGS sequence"/>
</dbReference>
<evidence type="ECO:0000256" key="2">
    <source>
        <dbReference type="SAM" id="Coils"/>
    </source>
</evidence>
<evidence type="ECO:0000259" key="4">
    <source>
        <dbReference type="Pfam" id="PF25954"/>
    </source>
</evidence>
<evidence type="ECO:0000313" key="7">
    <source>
        <dbReference type="Proteomes" id="UP000285523"/>
    </source>
</evidence>
<feature type="domain" description="CusB-like beta-barrel" evidence="4">
    <location>
        <begin position="273"/>
        <end position="347"/>
    </location>
</feature>
<dbReference type="GO" id="GO:0015562">
    <property type="term" value="F:efflux transmembrane transporter activity"/>
    <property type="evidence" value="ECO:0007669"/>
    <property type="project" value="TreeGrafter"/>
</dbReference>
<dbReference type="Gene3D" id="2.40.50.100">
    <property type="match status" value="1"/>
</dbReference>
<keyword evidence="3" id="KW-1133">Transmembrane helix</keyword>
<sequence>MLRKVDQPADPPLRLPAGRRWASAVWRRKWSLLAGGLVVLAAGLGLARLMLGPQVAAVVAERANLVQSVVASGHIETPYRVEIGSQITGTVADVLVHEGEVVREGQQLIAIEASELRAAVVQAEGAVAQAEARVRQLRELTKPAADQSLQQARANLLNAEAAYARASKLAASGYGTKATLDEATKNLDVARTLVRTAELQVYTSSPVGSDYVMAETQLGQARATLNTTRARLGYASIVAPRDGVLITRKVERGSVVQPGKALLVLAPAGDSQIVVQIDEKNLGQLALGQQALASADAYPDRRFKATLSYINPSVDINRASVEIKLKVEEPPDYLRQDMTVSVDIATARRDNAVVIAARAVNDATTAPYVLKAEHGRAVRQPVRLGLRGVGAYEILDGLAPGDRVIPLATGVKPGDRVRVVVP</sequence>
<dbReference type="InterPro" id="IPR006143">
    <property type="entry name" value="RND_pump_MFP"/>
</dbReference>
<dbReference type="NCBIfam" id="TIGR01730">
    <property type="entry name" value="RND_mfp"/>
    <property type="match status" value="1"/>
</dbReference>